<dbReference type="NCBIfam" id="NF006625">
    <property type="entry name" value="PRK09194.1"/>
    <property type="match status" value="1"/>
</dbReference>
<dbReference type="CDD" id="cd04334">
    <property type="entry name" value="ProRS-INS"/>
    <property type="match status" value="1"/>
</dbReference>
<evidence type="ECO:0000256" key="8">
    <source>
        <dbReference type="ARBA" id="ARBA00023146"/>
    </source>
</evidence>
<evidence type="ECO:0000256" key="6">
    <source>
        <dbReference type="ARBA" id="ARBA00022840"/>
    </source>
</evidence>
<evidence type="ECO:0000256" key="7">
    <source>
        <dbReference type="ARBA" id="ARBA00022917"/>
    </source>
</evidence>
<dbReference type="EC" id="6.1.1.15" evidence="10"/>
<dbReference type="InterPro" id="IPR033730">
    <property type="entry name" value="ProRS_core_prok"/>
</dbReference>
<keyword evidence="6 10" id="KW-0067">ATP-binding</keyword>
<dbReference type="InterPro" id="IPR044140">
    <property type="entry name" value="ProRS_anticodon_short"/>
</dbReference>
<dbReference type="PRINTS" id="PR01046">
    <property type="entry name" value="TRNASYNTHPRO"/>
</dbReference>
<reference evidence="12" key="1">
    <citation type="submission" date="2019-09" db="EMBL/GenBank/DDBJ databases">
        <title>Characterisation of the sponge microbiome using genome-centric metagenomics.</title>
        <authorList>
            <person name="Engelberts J.P."/>
            <person name="Robbins S.J."/>
            <person name="De Goeij J.M."/>
            <person name="Aranda M."/>
            <person name="Bell S.C."/>
            <person name="Webster N.S."/>
        </authorList>
    </citation>
    <scope>NUCLEOTIDE SEQUENCE</scope>
    <source>
        <strain evidence="12">SB0662_bin_9</strain>
    </source>
</reference>
<keyword evidence="4 10" id="KW-0436">Ligase</keyword>
<dbReference type="PANTHER" id="PTHR42753:SF2">
    <property type="entry name" value="PROLINE--TRNA LIGASE"/>
    <property type="match status" value="1"/>
</dbReference>
<evidence type="ECO:0000256" key="1">
    <source>
        <dbReference type="ARBA" id="ARBA00004496"/>
    </source>
</evidence>
<comment type="domain">
    <text evidence="10">Consists of three domains: the N-terminal catalytic domain, the editing domain and the C-terminal anticodon-binding domain.</text>
</comment>
<evidence type="ECO:0000256" key="10">
    <source>
        <dbReference type="HAMAP-Rule" id="MF_01569"/>
    </source>
</evidence>
<dbReference type="Gene3D" id="3.30.930.10">
    <property type="entry name" value="Bira Bifunctional Protein, Domain 2"/>
    <property type="match status" value="2"/>
</dbReference>
<dbReference type="GO" id="GO:0006433">
    <property type="term" value="P:prolyl-tRNA aminoacylation"/>
    <property type="evidence" value="ECO:0007669"/>
    <property type="project" value="UniProtKB-UniRule"/>
</dbReference>
<comment type="catalytic activity">
    <reaction evidence="9 10">
        <text>tRNA(Pro) + L-proline + ATP = L-prolyl-tRNA(Pro) + AMP + diphosphate</text>
        <dbReference type="Rhea" id="RHEA:14305"/>
        <dbReference type="Rhea" id="RHEA-COMP:9700"/>
        <dbReference type="Rhea" id="RHEA-COMP:9702"/>
        <dbReference type="ChEBI" id="CHEBI:30616"/>
        <dbReference type="ChEBI" id="CHEBI:33019"/>
        <dbReference type="ChEBI" id="CHEBI:60039"/>
        <dbReference type="ChEBI" id="CHEBI:78442"/>
        <dbReference type="ChEBI" id="CHEBI:78532"/>
        <dbReference type="ChEBI" id="CHEBI:456215"/>
        <dbReference type="EC" id="6.1.1.15"/>
    </reaction>
</comment>
<comment type="subcellular location">
    <subcellularLocation>
        <location evidence="1 10">Cytoplasm</location>
    </subcellularLocation>
</comment>
<proteinExistence type="inferred from homology"/>
<dbReference type="NCBIfam" id="TIGR00409">
    <property type="entry name" value="proS_fam_II"/>
    <property type="match status" value="1"/>
</dbReference>
<dbReference type="InterPro" id="IPR050062">
    <property type="entry name" value="Pro-tRNA_synthetase"/>
</dbReference>
<dbReference type="InterPro" id="IPR004500">
    <property type="entry name" value="Pro-tRNA-synth_IIa_bac-type"/>
</dbReference>
<dbReference type="Gene3D" id="3.90.960.10">
    <property type="entry name" value="YbaK/aminoacyl-tRNA synthetase-associated domain"/>
    <property type="match status" value="1"/>
</dbReference>
<evidence type="ECO:0000256" key="3">
    <source>
        <dbReference type="ARBA" id="ARBA00022490"/>
    </source>
</evidence>
<dbReference type="SUPFAM" id="SSF52954">
    <property type="entry name" value="Class II aaRS ABD-related"/>
    <property type="match status" value="1"/>
</dbReference>
<dbReference type="GO" id="GO:0004827">
    <property type="term" value="F:proline-tRNA ligase activity"/>
    <property type="evidence" value="ECO:0007669"/>
    <property type="project" value="UniProtKB-UniRule"/>
</dbReference>
<dbReference type="InterPro" id="IPR023717">
    <property type="entry name" value="Pro-tRNA-Synthase_IIa_type1"/>
</dbReference>
<keyword evidence="7 10" id="KW-0648">Protein biosynthesis</keyword>
<dbReference type="InterPro" id="IPR045864">
    <property type="entry name" value="aa-tRNA-synth_II/BPL/LPL"/>
</dbReference>
<dbReference type="InterPro" id="IPR007214">
    <property type="entry name" value="YbaK/aa-tRNA-synth-assoc-dom"/>
</dbReference>
<comment type="caution">
    <text evidence="12">The sequence shown here is derived from an EMBL/GenBank/DDBJ whole genome shotgun (WGS) entry which is preliminary data.</text>
</comment>
<protein>
    <recommendedName>
        <fullName evidence="10">Proline--tRNA ligase</fullName>
        <ecNumber evidence="10">6.1.1.15</ecNumber>
    </recommendedName>
    <alternativeName>
        <fullName evidence="10">Prolyl-tRNA synthetase</fullName>
        <shortName evidence="10">ProRS</shortName>
    </alternativeName>
</protein>
<dbReference type="PROSITE" id="PS50862">
    <property type="entry name" value="AA_TRNA_LIGASE_II"/>
    <property type="match status" value="1"/>
</dbReference>
<comment type="similarity">
    <text evidence="10">Belongs to the class-II aminoacyl-tRNA synthetase family. ProS type 1 subfamily.</text>
</comment>
<dbReference type="Pfam" id="PF04073">
    <property type="entry name" value="tRNA_edit"/>
    <property type="match status" value="1"/>
</dbReference>
<dbReference type="AlphaFoldDB" id="A0A6B1DSB9"/>
<sequence length="591" mass="66161">MRMSKLFFHSLREAPAEAELVSHQLMLRAGLIRQVTSGIFEYLPLGMRVKHKIERLLREEMDRVDGQEMVMPVALPAELWRKSGRWYAVGDDLMRMKDRTGRDMCLAMTHEEVMADLVARSVNSYRHLPIVMYQIQTKFRDEPRPRGGMLRVREFTMKDAYSFHADQADLDDYYPRMYEAYFRVFRRAGLDVVAIESDMGMMGGTMAHEFMAMSDIGEDTIVQCRGCTYRANRQVASFRKDPPPAAEPLPMEEVHTPGTNTIAALADMLDIDTAQTAKALFLVALLSEQDQNREQFVFCVVRGDMELNETKLTNAINAVHLRPATEAEIRAVGAEPGFGSPVGVDRNQVMVVVDDLVCKSANLVAGANRPDWHYRNVNCGRDYGADLVTDIVNVDDGHACSVCGGELYLQRGVEVGNTFKLGTKYSESLGAYYQDEKGDSHPIVMASYGIGVGRLIACIIENFNDEYGIQWPLSVAPYQVHLVCLASAGQTDVWDKAEALYGELSEAGLEILYDDRQARAGIKFNDADLVGIPLQIAVGKRGLAQGQVELKLRRSGERHMLDADNVRGELEPYLQAEQAWLDDLLALPMPD</sequence>
<keyword evidence="8 10" id="KW-0030">Aminoacyl-tRNA synthetase</keyword>
<dbReference type="CDD" id="cd00861">
    <property type="entry name" value="ProRS_anticodon_short"/>
    <property type="match status" value="1"/>
</dbReference>
<comment type="subunit">
    <text evidence="2 10">Homodimer.</text>
</comment>
<dbReference type="Gene3D" id="3.40.50.800">
    <property type="entry name" value="Anticodon-binding domain"/>
    <property type="match status" value="1"/>
</dbReference>
<evidence type="ECO:0000256" key="4">
    <source>
        <dbReference type="ARBA" id="ARBA00022598"/>
    </source>
</evidence>
<feature type="domain" description="Aminoacyl-transfer RNA synthetases class-II family profile" evidence="11">
    <location>
        <begin position="33"/>
        <end position="472"/>
    </location>
</feature>
<evidence type="ECO:0000256" key="2">
    <source>
        <dbReference type="ARBA" id="ARBA00011738"/>
    </source>
</evidence>
<dbReference type="Pfam" id="PF00587">
    <property type="entry name" value="tRNA-synt_2b"/>
    <property type="match status" value="1"/>
</dbReference>
<dbReference type="SUPFAM" id="SSF55826">
    <property type="entry name" value="YbaK/ProRS associated domain"/>
    <property type="match status" value="1"/>
</dbReference>
<dbReference type="InterPro" id="IPR036621">
    <property type="entry name" value="Anticodon-bd_dom_sf"/>
</dbReference>
<evidence type="ECO:0000256" key="9">
    <source>
        <dbReference type="ARBA" id="ARBA00047671"/>
    </source>
</evidence>
<dbReference type="InterPro" id="IPR006195">
    <property type="entry name" value="aa-tRNA-synth_II"/>
</dbReference>
<dbReference type="EMBL" id="VXPY01000049">
    <property type="protein sequence ID" value="MYD90111.1"/>
    <property type="molecule type" value="Genomic_DNA"/>
</dbReference>
<dbReference type="SUPFAM" id="SSF55681">
    <property type="entry name" value="Class II aaRS and biotin synthetases"/>
    <property type="match status" value="1"/>
</dbReference>
<dbReference type="InterPro" id="IPR004154">
    <property type="entry name" value="Anticodon-bd"/>
</dbReference>
<dbReference type="GO" id="GO:0005524">
    <property type="term" value="F:ATP binding"/>
    <property type="evidence" value="ECO:0007669"/>
    <property type="project" value="UniProtKB-UniRule"/>
</dbReference>
<dbReference type="InterPro" id="IPR002314">
    <property type="entry name" value="aa-tRNA-synt_IIb"/>
</dbReference>
<dbReference type="HAMAP" id="MF_01569">
    <property type="entry name" value="Pro_tRNA_synth_type1"/>
    <property type="match status" value="1"/>
</dbReference>
<dbReference type="GO" id="GO:0005829">
    <property type="term" value="C:cytosol"/>
    <property type="evidence" value="ECO:0007669"/>
    <property type="project" value="TreeGrafter"/>
</dbReference>
<keyword evidence="3 10" id="KW-0963">Cytoplasm</keyword>
<evidence type="ECO:0000256" key="5">
    <source>
        <dbReference type="ARBA" id="ARBA00022741"/>
    </source>
</evidence>
<name>A0A6B1DSB9_9CHLR</name>
<gene>
    <name evidence="10" type="primary">proS</name>
    <name evidence="12" type="ORF">F4Y08_07195</name>
</gene>
<evidence type="ECO:0000259" key="11">
    <source>
        <dbReference type="PROSITE" id="PS50862"/>
    </source>
</evidence>
<dbReference type="InterPro" id="IPR002316">
    <property type="entry name" value="Pro-tRNA-ligase_IIa"/>
</dbReference>
<accession>A0A6B1DSB9</accession>
<comment type="function">
    <text evidence="10">Catalyzes the attachment of proline to tRNA(Pro) in a two-step reaction: proline is first activated by ATP to form Pro-AMP and then transferred to the acceptor end of tRNA(Pro). As ProRS can inadvertently accommodate and process non-cognate amino acids such as alanine and cysteine, to avoid such errors it has two additional distinct editing activities against alanine. One activity is designated as 'pretransfer' editing and involves the tRNA(Pro)-independent hydrolysis of activated Ala-AMP. The other activity is designated 'posttransfer' editing and involves deacylation of mischarged Ala-tRNA(Pro). The misacylated Cys-tRNA(Pro) is not edited by ProRS.</text>
</comment>
<evidence type="ECO:0000313" key="12">
    <source>
        <dbReference type="EMBL" id="MYD90111.1"/>
    </source>
</evidence>
<dbReference type="InterPro" id="IPR036754">
    <property type="entry name" value="YbaK/aa-tRNA-synt-asso_dom_sf"/>
</dbReference>
<dbReference type="CDD" id="cd00779">
    <property type="entry name" value="ProRS_core_prok"/>
    <property type="match status" value="1"/>
</dbReference>
<keyword evidence="5 10" id="KW-0547">Nucleotide-binding</keyword>
<dbReference type="Pfam" id="PF03129">
    <property type="entry name" value="HGTP_anticodon"/>
    <property type="match status" value="1"/>
</dbReference>
<dbReference type="GO" id="GO:0002161">
    <property type="term" value="F:aminoacyl-tRNA deacylase activity"/>
    <property type="evidence" value="ECO:0007669"/>
    <property type="project" value="InterPro"/>
</dbReference>
<dbReference type="PANTHER" id="PTHR42753">
    <property type="entry name" value="MITOCHONDRIAL RIBOSOME PROTEIN L39/PROLYL-TRNA LIGASE FAMILY MEMBER"/>
    <property type="match status" value="1"/>
</dbReference>
<organism evidence="12">
    <name type="scientific">Caldilineaceae bacterium SB0662_bin_9</name>
    <dbReference type="NCBI Taxonomy" id="2605258"/>
    <lineage>
        <taxon>Bacteria</taxon>
        <taxon>Bacillati</taxon>
        <taxon>Chloroflexota</taxon>
        <taxon>Caldilineae</taxon>
        <taxon>Caldilineales</taxon>
        <taxon>Caldilineaceae</taxon>
    </lineage>
</organism>